<evidence type="ECO:0000256" key="7">
    <source>
        <dbReference type="ARBA" id="ARBA00022741"/>
    </source>
</evidence>
<dbReference type="Gene3D" id="2.40.33.10">
    <property type="entry name" value="PK beta-barrel domain-like"/>
    <property type="match status" value="1"/>
</dbReference>
<dbReference type="RefSeq" id="WP_150049695.1">
    <property type="nucleotide sequence ID" value="NZ_VWPC01000007.1"/>
</dbReference>
<organism evidence="17 18">
    <name type="scientific">Pseudomonas chlororaphis</name>
    <dbReference type="NCBI Taxonomy" id="587753"/>
    <lineage>
        <taxon>Bacteria</taxon>
        <taxon>Pseudomonadati</taxon>
        <taxon>Pseudomonadota</taxon>
        <taxon>Gammaproteobacteria</taxon>
        <taxon>Pseudomonadales</taxon>
        <taxon>Pseudomonadaceae</taxon>
        <taxon>Pseudomonas</taxon>
    </lineage>
</organism>
<feature type="domain" description="Pyruvate kinase barrel" evidence="15">
    <location>
        <begin position="5"/>
        <end position="322"/>
    </location>
</feature>
<dbReference type="GO" id="GO:0004743">
    <property type="term" value="F:pyruvate kinase activity"/>
    <property type="evidence" value="ECO:0007669"/>
    <property type="project" value="UniProtKB-UniRule"/>
</dbReference>
<dbReference type="EMBL" id="VWPC01000007">
    <property type="protein sequence ID" value="KAA5843192.1"/>
    <property type="molecule type" value="Genomic_DNA"/>
</dbReference>
<dbReference type="InterPro" id="IPR018209">
    <property type="entry name" value="Pyrv_Knase_AS"/>
</dbReference>
<evidence type="ECO:0000256" key="6">
    <source>
        <dbReference type="ARBA" id="ARBA00022723"/>
    </source>
</evidence>
<comment type="caution">
    <text evidence="17">The sequence shown here is derived from an EMBL/GenBank/DDBJ whole genome shotgun (WGS) entry which is preliminary data.</text>
</comment>
<dbReference type="PROSITE" id="PS00110">
    <property type="entry name" value="PYRUVATE_KINASE"/>
    <property type="match status" value="1"/>
</dbReference>
<evidence type="ECO:0000313" key="17">
    <source>
        <dbReference type="EMBL" id="KAA5843192.1"/>
    </source>
</evidence>
<proteinExistence type="inferred from homology"/>
<comment type="similarity">
    <text evidence="3 14">Belongs to the pyruvate kinase family.</text>
</comment>
<dbReference type="Pfam" id="PF00224">
    <property type="entry name" value="PK"/>
    <property type="match status" value="1"/>
</dbReference>
<dbReference type="FunFam" id="2.40.33.10:FF:000001">
    <property type="entry name" value="Pyruvate kinase"/>
    <property type="match status" value="1"/>
</dbReference>
<dbReference type="InterPro" id="IPR001697">
    <property type="entry name" value="Pyr_Knase"/>
</dbReference>
<evidence type="ECO:0000256" key="5">
    <source>
        <dbReference type="ARBA" id="ARBA00022679"/>
    </source>
</evidence>
<dbReference type="InterPro" id="IPR015813">
    <property type="entry name" value="Pyrv/PenolPyrv_kinase-like_dom"/>
</dbReference>
<dbReference type="InterPro" id="IPR036918">
    <property type="entry name" value="Pyrv_Knase_C_sf"/>
</dbReference>
<dbReference type="SUPFAM" id="SSF50800">
    <property type="entry name" value="PK beta-barrel domain-like"/>
    <property type="match status" value="1"/>
</dbReference>
<dbReference type="GO" id="GO:0016301">
    <property type="term" value="F:kinase activity"/>
    <property type="evidence" value="ECO:0007669"/>
    <property type="project" value="UniProtKB-KW"/>
</dbReference>
<gene>
    <name evidence="17" type="primary">pyk</name>
    <name evidence="17" type="ORF">F2A38_07805</name>
</gene>
<evidence type="ECO:0000256" key="3">
    <source>
        <dbReference type="ARBA" id="ARBA00008663"/>
    </source>
</evidence>
<comment type="pathway">
    <text evidence="2 14">Carbohydrate degradation; glycolysis; pyruvate from D-glyceraldehyde 3-phosphate: step 5/5.</text>
</comment>
<dbReference type="SUPFAM" id="SSF52935">
    <property type="entry name" value="PK C-terminal domain-like"/>
    <property type="match status" value="1"/>
</dbReference>
<evidence type="ECO:0000256" key="11">
    <source>
        <dbReference type="ARBA" id="ARBA00023152"/>
    </source>
</evidence>
<keyword evidence="6" id="KW-0479">Metal-binding</keyword>
<dbReference type="GO" id="GO:0005524">
    <property type="term" value="F:ATP binding"/>
    <property type="evidence" value="ECO:0007669"/>
    <property type="project" value="UniProtKB-KW"/>
</dbReference>
<keyword evidence="7" id="KW-0547">Nucleotide-binding</keyword>
<reference evidence="17 18" key="1">
    <citation type="submission" date="2019-09" db="EMBL/GenBank/DDBJ databases">
        <authorList>
            <person name="Vacheron J."/>
            <person name="Dubost A."/>
            <person name="Prigent-Combaret C."/>
            <person name="Muller D."/>
        </authorList>
    </citation>
    <scope>NUCLEOTIDE SEQUENCE [LARGE SCALE GENOMIC DNA]</scope>
    <source>
        <strain evidence="17 18">JV497</strain>
    </source>
</reference>
<keyword evidence="10 14" id="KW-0460">Magnesium</keyword>
<evidence type="ECO:0000259" key="15">
    <source>
        <dbReference type="Pfam" id="PF00224"/>
    </source>
</evidence>
<evidence type="ECO:0000256" key="14">
    <source>
        <dbReference type="RuleBase" id="RU000504"/>
    </source>
</evidence>
<dbReference type="GO" id="GO:0030955">
    <property type="term" value="F:potassium ion binding"/>
    <property type="evidence" value="ECO:0007669"/>
    <property type="project" value="UniProtKB-UniRule"/>
</dbReference>
<evidence type="ECO:0000256" key="12">
    <source>
        <dbReference type="ARBA" id="ARBA00023317"/>
    </source>
</evidence>
<dbReference type="GO" id="GO:0000287">
    <property type="term" value="F:magnesium ion binding"/>
    <property type="evidence" value="ECO:0007669"/>
    <property type="project" value="UniProtKB-UniRule"/>
</dbReference>
<dbReference type="Pfam" id="PF02887">
    <property type="entry name" value="PK_C"/>
    <property type="match status" value="1"/>
</dbReference>
<evidence type="ECO:0000256" key="2">
    <source>
        <dbReference type="ARBA" id="ARBA00004997"/>
    </source>
</evidence>
<dbReference type="InterPro" id="IPR015806">
    <property type="entry name" value="Pyrv_Knase_insert_dom_sf"/>
</dbReference>
<comment type="catalytic activity">
    <reaction evidence="14">
        <text>pyruvate + ATP = phosphoenolpyruvate + ADP + H(+)</text>
        <dbReference type="Rhea" id="RHEA:18157"/>
        <dbReference type="ChEBI" id="CHEBI:15361"/>
        <dbReference type="ChEBI" id="CHEBI:15378"/>
        <dbReference type="ChEBI" id="CHEBI:30616"/>
        <dbReference type="ChEBI" id="CHEBI:58702"/>
        <dbReference type="ChEBI" id="CHEBI:456216"/>
        <dbReference type="EC" id="2.7.1.40"/>
    </reaction>
</comment>
<dbReference type="InterPro" id="IPR015795">
    <property type="entry name" value="Pyrv_Knase_C"/>
</dbReference>
<comment type="cofactor">
    <cofactor evidence="1">
        <name>K(+)</name>
        <dbReference type="ChEBI" id="CHEBI:29103"/>
    </cofactor>
</comment>
<dbReference type="InterPro" id="IPR040442">
    <property type="entry name" value="Pyrv_kinase-like_dom_sf"/>
</dbReference>
<evidence type="ECO:0000313" key="18">
    <source>
        <dbReference type="Proteomes" id="UP000323924"/>
    </source>
</evidence>
<accession>A0AB34C7Q0</accession>
<keyword evidence="5 14" id="KW-0808">Transferase</keyword>
<evidence type="ECO:0000256" key="10">
    <source>
        <dbReference type="ARBA" id="ARBA00022842"/>
    </source>
</evidence>
<dbReference type="PANTHER" id="PTHR11817">
    <property type="entry name" value="PYRUVATE KINASE"/>
    <property type="match status" value="1"/>
</dbReference>
<evidence type="ECO:0000259" key="16">
    <source>
        <dbReference type="Pfam" id="PF02887"/>
    </source>
</evidence>
<evidence type="ECO:0000256" key="4">
    <source>
        <dbReference type="ARBA" id="ARBA00012142"/>
    </source>
</evidence>
<dbReference type="AlphaFoldDB" id="A0AB34C7Q0"/>
<sequence>MTPDKKVKILATLGPAIDGIDDIRELVQAGVNIFRLNFSHGDHADHAQRYQWIREVEKQLNYPLGILMDLQGPKLRVGTFAEGKVQLYRGQALRLDLDSTPGDQRRVNLPHPEILKALEPGMDLLLDDGKLRLRVTAKHADAIDTTVLNGGELSDRKGVNVPQALLDLSPLTAKDRRDLEFGLELGVDWVALSFVQRPEDIREARALIGDKAFLMAKIEKPSAVTQLREIAELSDAIMVARGDLGVEVPAESVPQIQKNIIGTCRQLGKPVVVATQMLESMRFSPAPTRAEVTDVANAVAEGADAVMLSAETASGEYPLEAVQMMSKIIRQVESGPDYQAQIDVSRPQAEATVSDAISCAIRRISSILPVAVLVNYSESGSSSLRAARERPTVPILNLTPNLSTARRLTVAWGVHSVVNDRLRQVDEVCSTALEIAQAQGMAKRGDTLLITAGVPFGQPGSTNSLRIETLI</sequence>
<keyword evidence="9" id="KW-0067">ATP-binding</keyword>
<evidence type="ECO:0000256" key="1">
    <source>
        <dbReference type="ARBA" id="ARBA00001958"/>
    </source>
</evidence>
<dbReference type="NCBIfam" id="NF004978">
    <property type="entry name" value="PRK06354.1"/>
    <property type="match status" value="1"/>
</dbReference>
<dbReference type="NCBIfam" id="NF004886">
    <property type="entry name" value="PRK06247.1"/>
    <property type="match status" value="1"/>
</dbReference>
<feature type="domain" description="Pyruvate kinase C-terminal" evidence="16">
    <location>
        <begin position="355"/>
        <end position="467"/>
    </location>
</feature>
<dbReference type="PRINTS" id="PR01050">
    <property type="entry name" value="PYRUVTKNASE"/>
</dbReference>
<evidence type="ECO:0000256" key="13">
    <source>
        <dbReference type="NCBIfam" id="TIGR01064"/>
    </source>
</evidence>
<evidence type="ECO:0000256" key="8">
    <source>
        <dbReference type="ARBA" id="ARBA00022777"/>
    </source>
</evidence>
<dbReference type="Gene3D" id="3.20.20.60">
    <property type="entry name" value="Phosphoenolpyruvate-binding domains"/>
    <property type="match status" value="1"/>
</dbReference>
<protein>
    <recommendedName>
        <fullName evidence="4 13">Pyruvate kinase</fullName>
        <ecNumber evidence="4 13">2.7.1.40</ecNumber>
    </recommendedName>
</protein>
<dbReference type="NCBIfam" id="TIGR01064">
    <property type="entry name" value="pyruv_kin"/>
    <property type="match status" value="1"/>
</dbReference>
<dbReference type="NCBIfam" id="NF004491">
    <property type="entry name" value="PRK05826.1"/>
    <property type="match status" value="1"/>
</dbReference>
<name>A0AB34C7Q0_9PSED</name>
<dbReference type="Proteomes" id="UP000323924">
    <property type="component" value="Unassembled WGS sequence"/>
</dbReference>
<dbReference type="InterPro" id="IPR015793">
    <property type="entry name" value="Pyrv_Knase_brl"/>
</dbReference>
<dbReference type="SUPFAM" id="SSF51621">
    <property type="entry name" value="Phosphoenolpyruvate/pyruvate domain"/>
    <property type="match status" value="1"/>
</dbReference>
<dbReference type="Gene3D" id="3.40.1380.20">
    <property type="entry name" value="Pyruvate kinase, C-terminal domain"/>
    <property type="match status" value="1"/>
</dbReference>
<dbReference type="EC" id="2.7.1.40" evidence="4 13"/>
<evidence type="ECO:0000256" key="9">
    <source>
        <dbReference type="ARBA" id="ARBA00022840"/>
    </source>
</evidence>
<keyword evidence="8 14" id="KW-0418">Kinase</keyword>
<dbReference type="InterPro" id="IPR011037">
    <property type="entry name" value="Pyrv_Knase-like_insert_dom_sf"/>
</dbReference>
<keyword evidence="11 14" id="KW-0324">Glycolysis</keyword>
<keyword evidence="12 17" id="KW-0670">Pyruvate</keyword>